<evidence type="ECO:0000313" key="11">
    <source>
        <dbReference type="Proteomes" id="UP001203423"/>
    </source>
</evidence>
<accession>A0ABT0LG67</accession>
<feature type="transmembrane region" description="Helical" evidence="8">
    <location>
        <begin position="127"/>
        <end position="149"/>
    </location>
</feature>
<evidence type="ECO:0000256" key="5">
    <source>
        <dbReference type="ARBA" id="ARBA00022989"/>
    </source>
</evidence>
<keyword evidence="5 8" id="KW-1133">Transmembrane helix</keyword>
<evidence type="ECO:0000256" key="6">
    <source>
        <dbReference type="ARBA" id="ARBA00023136"/>
    </source>
</evidence>
<sequence length="455" mass="49730">MFVSLIASLGGFLFGFDTGVINGTFDGLYSVFGADHIASGFNVTAILLGGAVGALFSGALVDRLGRRSMLIIAANFLVISAWGAGITDSSIGFILYRMLGGIAIGVVSIMTPIYIAEIAPSRHRGALISLQYMAMLLGLLSASLSNDILLNLAGKSTELLWLDAEAWRWMFWIELFPAFLFLFMLFFIPESPRFLAAIGNRRAAHTVLIRLHGQKKAASVLARLNLTLPFSHKPRVADLRQSETGKINKVLWLAIGLAALQQLMGINVIYYYGAVLWQGVGFSGSDTLFINIVTGMISIVGCFLTLLFIDKGGRKPLLIIGSIGMTLTLGLIVYAFANAEFGLNGELNLGAYDWLALISANIYVFFFSLSWGPVIWILLVEMFPQLIRGLGLAISGCILWLVNFMMIRSFPFLLTKVGLATTYSLYCGFALLSVILVVRYINETKGQTLEDINYY</sequence>
<feature type="transmembrane region" description="Helical" evidence="8">
    <location>
        <begin position="390"/>
        <end position="411"/>
    </location>
</feature>
<evidence type="ECO:0000313" key="10">
    <source>
        <dbReference type="EMBL" id="MCL1126697.1"/>
    </source>
</evidence>
<dbReference type="InterPro" id="IPR036259">
    <property type="entry name" value="MFS_trans_sf"/>
</dbReference>
<gene>
    <name evidence="10" type="ORF">L2764_19965</name>
</gene>
<comment type="caution">
    <text evidence="10">The sequence shown here is derived from an EMBL/GenBank/DDBJ whole genome shotgun (WGS) entry which is preliminary data.</text>
</comment>
<dbReference type="EMBL" id="JAKIKS010000102">
    <property type="protein sequence ID" value="MCL1126697.1"/>
    <property type="molecule type" value="Genomic_DNA"/>
</dbReference>
<dbReference type="PROSITE" id="PS00216">
    <property type="entry name" value="SUGAR_TRANSPORT_1"/>
    <property type="match status" value="1"/>
</dbReference>
<dbReference type="PRINTS" id="PR00171">
    <property type="entry name" value="SUGRTRNSPORT"/>
</dbReference>
<evidence type="ECO:0000256" key="8">
    <source>
        <dbReference type="SAM" id="Phobius"/>
    </source>
</evidence>
<feature type="transmembrane region" description="Helical" evidence="8">
    <location>
        <begin position="38"/>
        <end position="61"/>
    </location>
</feature>
<feature type="transmembrane region" description="Helical" evidence="8">
    <location>
        <begin position="316"/>
        <end position="337"/>
    </location>
</feature>
<evidence type="ECO:0000256" key="7">
    <source>
        <dbReference type="RuleBase" id="RU003346"/>
    </source>
</evidence>
<dbReference type="Gene3D" id="1.20.1250.20">
    <property type="entry name" value="MFS general substrate transporter like domains"/>
    <property type="match status" value="2"/>
</dbReference>
<evidence type="ECO:0000256" key="2">
    <source>
        <dbReference type="ARBA" id="ARBA00010992"/>
    </source>
</evidence>
<dbReference type="Proteomes" id="UP001203423">
    <property type="component" value="Unassembled WGS sequence"/>
</dbReference>
<dbReference type="InterPro" id="IPR050820">
    <property type="entry name" value="MFS_Sugar_Transporter"/>
</dbReference>
<dbReference type="NCBIfam" id="TIGR00879">
    <property type="entry name" value="SP"/>
    <property type="match status" value="1"/>
</dbReference>
<feature type="transmembrane region" description="Helical" evidence="8">
    <location>
        <begin position="423"/>
        <end position="441"/>
    </location>
</feature>
<feature type="transmembrane region" description="Helical" evidence="8">
    <location>
        <begin position="169"/>
        <end position="188"/>
    </location>
</feature>
<keyword evidence="4 8" id="KW-0812">Transmembrane</keyword>
<dbReference type="SUPFAM" id="SSF103473">
    <property type="entry name" value="MFS general substrate transporter"/>
    <property type="match status" value="1"/>
</dbReference>
<dbReference type="PANTHER" id="PTHR48023:SF4">
    <property type="entry name" value="D-XYLOSE-PROTON SYMPORTER-LIKE 2"/>
    <property type="match status" value="1"/>
</dbReference>
<dbReference type="Pfam" id="PF00083">
    <property type="entry name" value="Sugar_tr"/>
    <property type="match status" value="1"/>
</dbReference>
<protein>
    <submittedName>
        <fullName evidence="10">Sugar porter family MFS transporter</fullName>
    </submittedName>
</protein>
<dbReference type="InterPro" id="IPR003663">
    <property type="entry name" value="Sugar/inositol_transpt"/>
</dbReference>
<evidence type="ECO:0000256" key="4">
    <source>
        <dbReference type="ARBA" id="ARBA00022692"/>
    </source>
</evidence>
<name>A0ABT0LG67_9GAMM</name>
<comment type="similarity">
    <text evidence="2 7">Belongs to the major facilitator superfamily. Sugar transporter (TC 2.A.1.1) family.</text>
</comment>
<feature type="transmembrane region" description="Helical" evidence="8">
    <location>
        <begin position="68"/>
        <end position="87"/>
    </location>
</feature>
<organism evidence="10 11">
    <name type="scientific">Shewanella surugensis</name>
    <dbReference type="NCBI Taxonomy" id="212020"/>
    <lineage>
        <taxon>Bacteria</taxon>
        <taxon>Pseudomonadati</taxon>
        <taxon>Pseudomonadota</taxon>
        <taxon>Gammaproteobacteria</taxon>
        <taxon>Alteromonadales</taxon>
        <taxon>Shewanellaceae</taxon>
        <taxon>Shewanella</taxon>
    </lineage>
</organism>
<evidence type="ECO:0000256" key="3">
    <source>
        <dbReference type="ARBA" id="ARBA00022448"/>
    </source>
</evidence>
<keyword evidence="6 8" id="KW-0472">Membrane</keyword>
<feature type="transmembrane region" description="Helical" evidence="8">
    <location>
        <begin position="288"/>
        <end position="309"/>
    </location>
</feature>
<evidence type="ECO:0000259" key="9">
    <source>
        <dbReference type="PROSITE" id="PS50850"/>
    </source>
</evidence>
<dbReference type="PANTHER" id="PTHR48023">
    <property type="entry name" value="D-XYLOSE-PROTON SYMPORTER-LIKE 2"/>
    <property type="match status" value="1"/>
</dbReference>
<dbReference type="PROSITE" id="PS50850">
    <property type="entry name" value="MFS"/>
    <property type="match status" value="1"/>
</dbReference>
<reference evidence="10 11" key="1">
    <citation type="submission" date="2022-01" db="EMBL/GenBank/DDBJ databases">
        <title>Whole genome-based taxonomy of the Shewanellaceae.</title>
        <authorList>
            <person name="Martin-Rodriguez A.J."/>
        </authorList>
    </citation>
    <scope>NUCLEOTIDE SEQUENCE [LARGE SCALE GENOMIC DNA]</scope>
    <source>
        <strain evidence="10 11">DSM 17177</strain>
    </source>
</reference>
<keyword evidence="11" id="KW-1185">Reference proteome</keyword>
<dbReference type="PROSITE" id="PS00217">
    <property type="entry name" value="SUGAR_TRANSPORT_2"/>
    <property type="match status" value="1"/>
</dbReference>
<dbReference type="InterPro" id="IPR020846">
    <property type="entry name" value="MFS_dom"/>
</dbReference>
<evidence type="ECO:0000256" key="1">
    <source>
        <dbReference type="ARBA" id="ARBA00004141"/>
    </source>
</evidence>
<feature type="transmembrane region" description="Helical" evidence="8">
    <location>
        <begin position="357"/>
        <end position="378"/>
    </location>
</feature>
<feature type="domain" description="Major facilitator superfamily (MFS) profile" evidence="9">
    <location>
        <begin position="3"/>
        <end position="445"/>
    </location>
</feature>
<dbReference type="InterPro" id="IPR005829">
    <property type="entry name" value="Sugar_transporter_CS"/>
</dbReference>
<proteinExistence type="inferred from homology"/>
<feature type="transmembrane region" description="Helical" evidence="8">
    <location>
        <begin position="93"/>
        <end position="115"/>
    </location>
</feature>
<comment type="subcellular location">
    <subcellularLocation>
        <location evidence="1">Membrane</location>
        <topology evidence="1">Multi-pass membrane protein</topology>
    </subcellularLocation>
</comment>
<feature type="transmembrane region" description="Helical" evidence="8">
    <location>
        <begin position="250"/>
        <end position="273"/>
    </location>
</feature>
<keyword evidence="3 7" id="KW-0813">Transport</keyword>
<dbReference type="InterPro" id="IPR005828">
    <property type="entry name" value="MFS_sugar_transport-like"/>
</dbReference>